<protein>
    <recommendedName>
        <fullName evidence="4">Complex I-B15</fullName>
    </recommendedName>
</protein>
<reference evidence="3" key="1">
    <citation type="submission" date="2017-03" db="EMBL/GenBank/DDBJ databases">
        <title>Genomes of endolithic fungi from Antarctica.</title>
        <authorList>
            <person name="Coleine C."/>
            <person name="Masonjones S."/>
            <person name="Stajich J.E."/>
        </authorList>
    </citation>
    <scope>NUCLEOTIDE SEQUENCE [LARGE SCALE GENOMIC DNA]</scope>
    <source>
        <strain evidence="3">CCFEE 5527</strain>
    </source>
</reference>
<dbReference type="InParanoid" id="A0A1V8SES8"/>
<dbReference type="STRING" id="1507870.A0A1V8SES8"/>
<name>A0A1V8SES8_9PEZI</name>
<evidence type="ECO:0000256" key="1">
    <source>
        <dbReference type="SAM" id="Phobius"/>
    </source>
</evidence>
<feature type="transmembrane region" description="Helical" evidence="1">
    <location>
        <begin position="42"/>
        <end position="61"/>
    </location>
</feature>
<dbReference type="Proteomes" id="UP000192596">
    <property type="component" value="Unassembled WGS sequence"/>
</dbReference>
<keyword evidence="1" id="KW-0812">Transmembrane</keyword>
<evidence type="ECO:0008006" key="4">
    <source>
        <dbReference type="Google" id="ProtNLM"/>
    </source>
</evidence>
<dbReference type="PANTHER" id="PTHR39476">
    <property type="entry name" value="NADH:UBIQUINONE OXIDOREDUCTASE 6.6KD SUBUNIT"/>
    <property type="match status" value="1"/>
</dbReference>
<dbReference type="OrthoDB" id="15108at2759"/>
<keyword evidence="3" id="KW-1185">Reference proteome</keyword>
<dbReference type="PANTHER" id="PTHR39476:SF1">
    <property type="entry name" value="NADH DEHYDROGENASE [UBIQUINONE] 1 BETA SUBCOMPLEX SUBUNIT 4"/>
    <property type="match status" value="1"/>
</dbReference>
<evidence type="ECO:0000313" key="2">
    <source>
        <dbReference type="EMBL" id="OQN97662.1"/>
    </source>
</evidence>
<comment type="caution">
    <text evidence="2">The sequence shown here is derived from an EMBL/GenBank/DDBJ whole genome shotgun (WGS) entry which is preliminary data.</text>
</comment>
<accession>A0A1V8SES8</accession>
<dbReference type="EMBL" id="NAJO01000052">
    <property type="protein sequence ID" value="OQN97662.1"/>
    <property type="molecule type" value="Genomic_DNA"/>
</dbReference>
<gene>
    <name evidence="2" type="ORF">B0A48_16526</name>
</gene>
<proteinExistence type="predicted"/>
<dbReference type="AlphaFoldDB" id="A0A1V8SES8"/>
<sequence length="81" mass="9473">MRPSIARMAGHVNSLNMDPALVKYANMYVKRHEFFRWTPRTAWLSFVYIVAVPAGFLYMGYQTEGKWQMRGKLRGDPIAEF</sequence>
<evidence type="ECO:0000313" key="3">
    <source>
        <dbReference type="Proteomes" id="UP000192596"/>
    </source>
</evidence>
<keyword evidence="1" id="KW-1133">Transmembrane helix</keyword>
<keyword evidence="1" id="KW-0472">Membrane</keyword>
<organism evidence="2 3">
    <name type="scientific">Cryoendolithus antarcticus</name>
    <dbReference type="NCBI Taxonomy" id="1507870"/>
    <lineage>
        <taxon>Eukaryota</taxon>
        <taxon>Fungi</taxon>
        <taxon>Dikarya</taxon>
        <taxon>Ascomycota</taxon>
        <taxon>Pezizomycotina</taxon>
        <taxon>Dothideomycetes</taxon>
        <taxon>Dothideomycetidae</taxon>
        <taxon>Cladosporiales</taxon>
        <taxon>Cladosporiaceae</taxon>
        <taxon>Cryoendolithus</taxon>
    </lineage>
</organism>